<dbReference type="EMBL" id="CM042881">
    <property type="protein sequence ID" value="KAI4385881.1"/>
    <property type="molecule type" value="Genomic_DNA"/>
</dbReference>
<protein>
    <submittedName>
        <fullName evidence="1">Uncharacterized protein</fullName>
    </submittedName>
</protein>
<proteinExistence type="predicted"/>
<keyword evidence="2" id="KW-1185">Reference proteome</keyword>
<sequence length="155" mass="17038">MAAPQTGPEGVLLLNPQAEVPWSTGLCGCFPGNLGRYFITCCCPCYTFGKISEIIDKGSSSCGVNGAIYLLLRGFGFACCHSMVYQMSMRKQYALEGSTVEDFIFHCCCEACALTQEYSELQNRGLDPSLGWSGNSWKQNRELVMVPVSEARMTR</sequence>
<name>A0ACB9S731_9MYRT</name>
<evidence type="ECO:0000313" key="2">
    <source>
        <dbReference type="Proteomes" id="UP001057402"/>
    </source>
</evidence>
<gene>
    <name evidence="1" type="ORF">MLD38_003869</name>
</gene>
<dbReference type="Proteomes" id="UP001057402">
    <property type="component" value="Chromosome 2"/>
</dbReference>
<accession>A0ACB9S731</accession>
<comment type="caution">
    <text evidence="1">The sequence shown here is derived from an EMBL/GenBank/DDBJ whole genome shotgun (WGS) entry which is preliminary data.</text>
</comment>
<evidence type="ECO:0000313" key="1">
    <source>
        <dbReference type="EMBL" id="KAI4385881.1"/>
    </source>
</evidence>
<organism evidence="1 2">
    <name type="scientific">Melastoma candidum</name>
    <dbReference type="NCBI Taxonomy" id="119954"/>
    <lineage>
        <taxon>Eukaryota</taxon>
        <taxon>Viridiplantae</taxon>
        <taxon>Streptophyta</taxon>
        <taxon>Embryophyta</taxon>
        <taxon>Tracheophyta</taxon>
        <taxon>Spermatophyta</taxon>
        <taxon>Magnoliopsida</taxon>
        <taxon>eudicotyledons</taxon>
        <taxon>Gunneridae</taxon>
        <taxon>Pentapetalae</taxon>
        <taxon>rosids</taxon>
        <taxon>malvids</taxon>
        <taxon>Myrtales</taxon>
        <taxon>Melastomataceae</taxon>
        <taxon>Melastomatoideae</taxon>
        <taxon>Melastomateae</taxon>
        <taxon>Melastoma</taxon>
    </lineage>
</organism>
<reference evidence="2" key="1">
    <citation type="journal article" date="2023" name="Front. Plant Sci.">
        <title>Chromosomal-level genome assembly of Melastoma candidum provides insights into trichome evolution.</title>
        <authorList>
            <person name="Zhong Y."/>
            <person name="Wu W."/>
            <person name="Sun C."/>
            <person name="Zou P."/>
            <person name="Liu Y."/>
            <person name="Dai S."/>
            <person name="Zhou R."/>
        </authorList>
    </citation>
    <scope>NUCLEOTIDE SEQUENCE [LARGE SCALE GENOMIC DNA]</scope>
</reference>